<evidence type="ECO:0000313" key="1">
    <source>
        <dbReference type="EMBL" id="QDH87202.1"/>
    </source>
</evidence>
<sequence length="230" mass="26212">MSDWIEDRSPADNLVFLREVSSLLSGLGGPLTRDLCELVSSGRYIDLINFKFNYDRVDDLRDVTLARQVHALFQKQEWMDLGLNPRGVAEQKFWMMEEKCQATNIALDSCQLSADVRKVTHRARRIINYILGGVPELDRLRFSFGPGATTTVKGRVANPRVKLASSLACSRELLPSVGRFLAEVPYWVWSTAGVAPVRIDLPMRCYFILRLRSTQVSLLTYRRMRVACVR</sequence>
<organism evidence="1">
    <name type="scientific">Leviviridae sp</name>
    <dbReference type="NCBI Taxonomy" id="2027243"/>
    <lineage>
        <taxon>Viruses</taxon>
        <taxon>Riboviria</taxon>
        <taxon>Orthornavirae</taxon>
        <taxon>Lenarviricota</taxon>
        <taxon>Leviviricetes</taxon>
        <taxon>Norzivirales</taxon>
        <taxon>Fiersviridae</taxon>
    </lineage>
</organism>
<gene>
    <name evidence="1" type="ORF">H2Rhizo331451_000002</name>
</gene>
<protein>
    <recommendedName>
        <fullName evidence="2">RNA-directed RNA polymerase</fullName>
    </recommendedName>
</protein>
<accession>A0A514D0R7</accession>
<name>A0A514D0R7_9VIRU</name>
<evidence type="ECO:0008006" key="2">
    <source>
        <dbReference type="Google" id="ProtNLM"/>
    </source>
</evidence>
<proteinExistence type="predicted"/>
<reference evidence="1" key="1">
    <citation type="submission" date="2019-05" db="EMBL/GenBank/DDBJ databases">
        <title>Metatranscriptomic reconstruction reveals RNA viruses with the potential to shape carbon cycling in soil.</title>
        <authorList>
            <person name="Starr E.P."/>
            <person name="Nuccio E."/>
            <person name="Pett-Ridge J."/>
            <person name="Banfield J.F."/>
            <person name="Firestone M.K."/>
        </authorList>
    </citation>
    <scope>NUCLEOTIDE SEQUENCE</scope>
    <source>
        <strain evidence="1">H2_Rhizo_33_scaffold_1451</strain>
    </source>
</reference>
<dbReference type="EMBL" id="MN033198">
    <property type="protein sequence ID" value="QDH87202.1"/>
    <property type="molecule type" value="Genomic_RNA"/>
</dbReference>